<proteinExistence type="predicted"/>
<protein>
    <submittedName>
        <fullName evidence="1">Uncharacterized protein</fullName>
    </submittedName>
</protein>
<organism evidence="1 2">
    <name type="scientific">Ewingella americana</name>
    <dbReference type="NCBI Taxonomy" id="41202"/>
    <lineage>
        <taxon>Bacteria</taxon>
        <taxon>Pseudomonadati</taxon>
        <taxon>Pseudomonadota</taxon>
        <taxon>Gammaproteobacteria</taxon>
        <taxon>Enterobacterales</taxon>
        <taxon>Yersiniaceae</taxon>
        <taxon>Ewingella</taxon>
    </lineage>
</organism>
<dbReference type="RefSeq" id="WP_140475061.1">
    <property type="nucleotide sequence ID" value="NZ_RCZD01000016.1"/>
</dbReference>
<dbReference type="OrthoDB" id="6496501at2"/>
<dbReference type="EMBL" id="RCZD01000016">
    <property type="protein sequence ID" value="TPG56751.1"/>
    <property type="molecule type" value="Genomic_DNA"/>
</dbReference>
<dbReference type="Proteomes" id="UP000317663">
    <property type="component" value="Unassembled WGS sequence"/>
</dbReference>
<accession>A0A502G5B4</accession>
<evidence type="ECO:0000313" key="2">
    <source>
        <dbReference type="Proteomes" id="UP000317663"/>
    </source>
</evidence>
<name>A0A502G5B4_9GAMM</name>
<comment type="caution">
    <text evidence="1">The sequence shown here is derived from an EMBL/GenBank/DDBJ whole genome shotgun (WGS) entry which is preliminary data.</text>
</comment>
<keyword evidence="2" id="KW-1185">Reference proteome</keyword>
<evidence type="ECO:0000313" key="1">
    <source>
        <dbReference type="EMBL" id="TPG56751.1"/>
    </source>
</evidence>
<gene>
    <name evidence="1" type="ORF">EAH77_21980</name>
</gene>
<reference evidence="1 2" key="1">
    <citation type="journal article" date="2019" name="Environ. Microbiol.">
        <title>Species interactions and distinct microbial communities in high Arctic permafrost affected cryosols are associated with the CH4 and CO2 gas fluxes.</title>
        <authorList>
            <person name="Altshuler I."/>
            <person name="Hamel J."/>
            <person name="Turney S."/>
            <person name="Magnuson E."/>
            <person name="Levesque R."/>
            <person name="Greer C."/>
            <person name="Whyte L.G."/>
        </authorList>
    </citation>
    <scope>NUCLEOTIDE SEQUENCE [LARGE SCALE GENOMIC DNA]</scope>
    <source>
        <strain evidence="1 2">E4</strain>
    </source>
</reference>
<sequence length="74" mass="8688">MSNYSDNIDLRVDVAALANATFELREQFRAFEKKYFWGSEELTQRLAGQVINQLSAQMLEIYKQVNELDHAFRD</sequence>
<dbReference type="AlphaFoldDB" id="A0A502G5B4"/>